<evidence type="ECO:0000313" key="3">
    <source>
        <dbReference type="EMBL" id="ABK16816.1"/>
    </source>
</evidence>
<gene>
    <name evidence="3" type="ordered locus">Sfum_1123</name>
</gene>
<accession>A0LHB4</accession>
<dbReference type="InterPro" id="IPR025079">
    <property type="entry name" value="DUF3943"/>
</dbReference>
<dbReference type="InParanoid" id="A0LHB4"/>
<evidence type="ECO:0000256" key="1">
    <source>
        <dbReference type="SAM" id="MobiDB-lite"/>
    </source>
</evidence>
<evidence type="ECO:0000259" key="2">
    <source>
        <dbReference type="Pfam" id="PF13084"/>
    </source>
</evidence>
<reference evidence="3 4" key="1">
    <citation type="submission" date="2006-10" db="EMBL/GenBank/DDBJ databases">
        <title>Complete sequence of Syntrophobacter fumaroxidans MPOB.</title>
        <authorList>
            <consortium name="US DOE Joint Genome Institute"/>
            <person name="Copeland A."/>
            <person name="Lucas S."/>
            <person name="Lapidus A."/>
            <person name="Barry K."/>
            <person name="Detter J.C."/>
            <person name="Glavina del Rio T."/>
            <person name="Hammon N."/>
            <person name="Israni S."/>
            <person name="Pitluck S."/>
            <person name="Goltsman E.G."/>
            <person name="Martinez M."/>
            <person name="Schmutz J."/>
            <person name="Larimer F."/>
            <person name="Land M."/>
            <person name="Hauser L."/>
            <person name="Kyrpides N."/>
            <person name="Kim E."/>
            <person name="Boone D.R."/>
            <person name="Brockman F."/>
            <person name="Culley D."/>
            <person name="Ferry J."/>
            <person name="Gunsalus R."/>
            <person name="McInerney M.J."/>
            <person name="Morrison M."/>
            <person name="Plugge C."/>
            <person name="Rohlin L."/>
            <person name="Scholten J."/>
            <person name="Sieber J."/>
            <person name="Stams A.J.M."/>
            <person name="Worm P."/>
            <person name="Henstra A.M."/>
            <person name="Richardson P."/>
        </authorList>
    </citation>
    <scope>NUCLEOTIDE SEQUENCE [LARGE SCALE GENOMIC DNA]</scope>
    <source>
        <strain evidence="4">DSM 10017 / MPOB</strain>
    </source>
</reference>
<protein>
    <recommendedName>
        <fullName evidence="2">DUF3943 domain-containing protein</fullName>
    </recommendedName>
</protein>
<dbReference type="HOGENOM" id="CLU_503338_0_0_7"/>
<dbReference type="STRING" id="335543.Sfum_1123"/>
<dbReference type="EMBL" id="CP000478">
    <property type="protein sequence ID" value="ABK16816.1"/>
    <property type="molecule type" value="Genomic_DNA"/>
</dbReference>
<feature type="region of interest" description="Disordered" evidence="1">
    <location>
        <begin position="40"/>
        <end position="69"/>
    </location>
</feature>
<name>A0LHB4_SYNFM</name>
<feature type="domain" description="DUF3943" evidence="2">
    <location>
        <begin position="134"/>
        <end position="233"/>
    </location>
</feature>
<evidence type="ECO:0000313" key="4">
    <source>
        <dbReference type="Proteomes" id="UP000001784"/>
    </source>
</evidence>
<dbReference type="eggNOG" id="ENOG50331X9">
    <property type="taxonomic scope" value="Bacteria"/>
</dbReference>
<dbReference type="KEGG" id="sfu:Sfum_1123"/>
<keyword evidence="4" id="KW-1185">Reference proteome</keyword>
<dbReference type="OrthoDB" id="5480324at2"/>
<sequence>MDKDRSSVGIAGRRTVCIFVVLAVVVAGLCISNRALGQNRDSVPGSRAVEAAGKSETTPSEGKPESGMTLERGRSVYTNAQPLHKNYFRTGLETAAFLAIAAGYYYGTLEDRRWYEYTIPKGTFEARFETGDAYRLDNNDWDSNVGHIAAGTGYYLLARTNDLSLTESFLVAAGASTFWELFGELRDEFSINDAIMTPIGGFAIGEPMFQLGEFFQHSAPSIPNRALGFLFGPSAAIHRWLDNTTPKAPENVDKYCLTTDAWHRFRVFAGGGGSYSPDADKFRSEAQMGFDFEVITAEKFGKPGEASINYLDGVFNELAFQAALDGSTLVDLRFFSKTAFLGHYEQCISMDKESQTLRGTSLFVGLSSAFEYYNHSFIGMRREDRQAICDLVGPTLIADFYRCGLHVRATAELYPSFSMVTPAAGALYDETHNISGVKSVYRFESYYYALGATAGGRVEMEYGPFGLDGRVRYHYFDSIDGLDRFEDSRVTDDIEFQDQRLGLQLTLFYALPIENFKLGLSAEKIYRWSDIDTMAWSGDETRFFGNVVFEF</sequence>
<proteinExistence type="predicted"/>
<dbReference type="Pfam" id="PF13084">
    <property type="entry name" value="DUF3943"/>
    <property type="match status" value="1"/>
</dbReference>
<organism evidence="3 4">
    <name type="scientific">Syntrophobacter fumaroxidans (strain DSM 10017 / MPOB)</name>
    <dbReference type="NCBI Taxonomy" id="335543"/>
    <lineage>
        <taxon>Bacteria</taxon>
        <taxon>Pseudomonadati</taxon>
        <taxon>Thermodesulfobacteriota</taxon>
        <taxon>Syntrophobacteria</taxon>
        <taxon>Syntrophobacterales</taxon>
        <taxon>Syntrophobacteraceae</taxon>
        <taxon>Syntrophobacter</taxon>
    </lineage>
</organism>
<dbReference type="Proteomes" id="UP000001784">
    <property type="component" value="Chromosome"/>
</dbReference>
<dbReference type="RefSeq" id="WP_011697987.1">
    <property type="nucleotide sequence ID" value="NC_008554.1"/>
</dbReference>
<dbReference type="AlphaFoldDB" id="A0LHB4"/>